<dbReference type="OrthoDB" id="3004872at2759"/>
<dbReference type="EMBL" id="KZ293644">
    <property type="protein sequence ID" value="PBL03767.1"/>
    <property type="molecule type" value="Genomic_DNA"/>
</dbReference>
<sequence length="134" mass="15341">MGFLTQSGYRWDVLGMTLQDWERALHPRLKFLGMFLFRLCEQMTPEYGFVSPPPEDHLHEAFQRLILNQIDEMAEDIELDTEKLREVPELRQQKHQATTGASFGPSLGQSSSSLSKRRLAKRSAPSEGKPTHSI</sequence>
<dbReference type="OMA" id="YRFLEPP"/>
<dbReference type="STRING" id="47427.A0A2H3EZC4"/>
<evidence type="ECO:0000313" key="3">
    <source>
        <dbReference type="Proteomes" id="UP000217790"/>
    </source>
</evidence>
<dbReference type="InParanoid" id="A0A2H3EZC4"/>
<accession>A0A2H3EZC4</accession>
<protein>
    <submittedName>
        <fullName evidence="2">Uncharacterized protein</fullName>
    </submittedName>
</protein>
<reference evidence="3" key="1">
    <citation type="journal article" date="2017" name="Nat. Ecol. Evol.">
        <title>Genome expansion and lineage-specific genetic innovations in the forest pathogenic fungi Armillaria.</title>
        <authorList>
            <person name="Sipos G."/>
            <person name="Prasanna A.N."/>
            <person name="Walter M.C."/>
            <person name="O'Connor E."/>
            <person name="Balint B."/>
            <person name="Krizsan K."/>
            <person name="Kiss B."/>
            <person name="Hess J."/>
            <person name="Varga T."/>
            <person name="Slot J."/>
            <person name="Riley R."/>
            <person name="Boka B."/>
            <person name="Rigling D."/>
            <person name="Barry K."/>
            <person name="Lee J."/>
            <person name="Mihaltcheva S."/>
            <person name="LaButti K."/>
            <person name="Lipzen A."/>
            <person name="Waldron R."/>
            <person name="Moloney N.M."/>
            <person name="Sperisen C."/>
            <person name="Kredics L."/>
            <person name="Vagvoelgyi C."/>
            <person name="Patrignani A."/>
            <person name="Fitzpatrick D."/>
            <person name="Nagy I."/>
            <person name="Doyle S."/>
            <person name="Anderson J.B."/>
            <person name="Grigoriev I.V."/>
            <person name="Gueldener U."/>
            <person name="Muensterkoetter M."/>
            <person name="Nagy L.G."/>
        </authorList>
    </citation>
    <scope>NUCLEOTIDE SEQUENCE [LARGE SCALE GENOMIC DNA]</scope>
    <source>
        <strain evidence="3">Ar21-2</strain>
    </source>
</reference>
<evidence type="ECO:0000256" key="1">
    <source>
        <dbReference type="SAM" id="MobiDB-lite"/>
    </source>
</evidence>
<keyword evidence="3" id="KW-1185">Reference proteome</keyword>
<dbReference type="Proteomes" id="UP000217790">
    <property type="component" value="Unassembled WGS sequence"/>
</dbReference>
<gene>
    <name evidence="2" type="ORF">ARMGADRAFT_32333</name>
</gene>
<name>A0A2H3EZC4_ARMGA</name>
<dbReference type="AlphaFoldDB" id="A0A2H3EZC4"/>
<organism evidence="2 3">
    <name type="scientific">Armillaria gallica</name>
    <name type="common">Bulbous honey fungus</name>
    <name type="synonym">Armillaria bulbosa</name>
    <dbReference type="NCBI Taxonomy" id="47427"/>
    <lineage>
        <taxon>Eukaryota</taxon>
        <taxon>Fungi</taxon>
        <taxon>Dikarya</taxon>
        <taxon>Basidiomycota</taxon>
        <taxon>Agaricomycotina</taxon>
        <taxon>Agaricomycetes</taxon>
        <taxon>Agaricomycetidae</taxon>
        <taxon>Agaricales</taxon>
        <taxon>Marasmiineae</taxon>
        <taxon>Physalacriaceae</taxon>
        <taxon>Armillaria</taxon>
    </lineage>
</organism>
<feature type="region of interest" description="Disordered" evidence="1">
    <location>
        <begin position="86"/>
        <end position="134"/>
    </location>
</feature>
<evidence type="ECO:0000313" key="2">
    <source>
        <dbReference type="EMBL" id="PBL03767.1"/>
    </source>
</evidence>
<proteinExistence type="predicted"/>